<evidence type="ECO:0000313" key="2">
    <source>
        <dbReference type="Proteomes" id="UP000176863"/>
    </source>
</evidence>
<accession>A0A1F6CU88</accession>
<evidence type="ECO:0000313" key="1">
    <source>
        <dbReference type="EMBL" id="OGG52452.1"/>
    </source>
</evidence>
<reference evidence="1 2" key="1">
    <citation type="journal article" date="2016" name="Nat. Commun.">
        <title>Thousands of microbial genomes shed light on interconnected biogeochemical processes in an aquifer system.</title>
        <authorList>
            <person name="Anantharaman K."/>
            <person name="Brown C.T."/>
            <person name="Hug L.A."/>
            <person name="Sharon I."/>
            <person name="Castelle C.J."/>
            <person name="Probst A.J."/>
            <person name="Thomas B.C."/>
            <person name="Singh A."/>
            <person name="Wilkins M.J."/>
            <person name="Karaoz U."/>
            <person name="Brodie E.L."/>
            <person name="Williams K.H."/>
            <person name="Hubbard S.S."/>
            <person name="Banfield J.F."/>
        </authorList>
    </citation>
    <scope>NUCLEOTIDE SEQUENCE [LARGE SCALE GENOMIC DNA]</scope>
</reference>
<name>A0A1F6CU88_9BACT</name>
<dbReference type="Proteomes" id="UP000176863">
    <property type="component" value="Unassembled WGS sequence"/>
</dbReference>
<dbReference type="Gene3D" id="2.40.10.120">
    <property type="match status" value="1"/>
</dbReference>
<dbReference type="EMBL" id="MFKT01000029">
    <property type="protein sequence ID" value="OGG52452.1"/>
    <property type="molecule type" value="Genomic_DNA"/>
</dbReference>
<sequence length="393" mass="40878">MSPRSQSFLSHLAALVLIFGGFFFLVHRGPNGVATQPAASSASTSAQTAIVRAKLEAPPAAATSTKPAHAAVASAVKSSPKPITQKPVAKKEPAEEAVRIADPYPFPPQSFATVNDATRAALVNILCMPRTGGTLPPISGSGVIIDPRGVILTNAHVAQYVLLSKSPEINLSCVVRTGSPAVARWSAEILYIPPVWVGAHAVEIKAARPTGTGEHDYALLLITTSLDGAAFTPLSLGFPSLPFDTREAIGFQGDQVVVASYPAEFLGSQAAQFNLYSASSLTTIGQLLTFATRSVDLLSLGGVIEAQSGSSGGAVVNAWGRLIGLIATTSEGETTAARDLRAITLSYISRDLGLQTQFDLPTILAGDVAAQALDFNTRASPNLIALYMGYIAQ</sequence>
<evidence type="ECO:0008006" key="3">
    <source>
        <dbReference type="Google" id="ProtNLM"/>
    </source>
</evidence>
<dbReference type="InterPro" id="IPR009003">
    <property type="entry name" value="Peptidase_S1_PA"/>
</dbReference>
<dbReference type="SUPFAM" id="SSF50494">
    <property type="entry name" value="Trypsin-like serine proteases"/>
    <property type="match status" value="1"/>
</dbReference>
<dbReference type="Pfam" id="PF13365">
    <property type="entry name" value="Trypsin_2"/>
    <property type="match status" value="1"/>
</dbReference>
<gene>
    <name evidence="1" type="ORF">A2851_05440</name>
</gene>
<dbReference type="AlphaFoldDB" id="A0A1F6CU88"/>
<organism evidence="1 2">
    <name type="scientific">Candidatus Kaiserbacteria bacterium RIFCSPHIGHO2_01_FULL_53_29</name>
    <dbReference type="NCBI Taxonomy" id="1798480"/>
    <lineage>
        <taxon>Bacteria</taxon>
        <taxon>Candidatus Kaiseribacteriota</taxon>
    </lineage>
</organism>
<dbReference type="STRING" id="1798480.A2851_05440"/>
<protein>
    <recommendedName>
        <fullName evidence="3">Serine protease</fullName>
    </recommendedName>
</protein>
<comment type="caution">
    <text evidence="1">The sequence shown here is derived from an EMBL/GenBank/DDBJ whole genome shotgun (WGS) entry which is preliminary data.</text>
</comment>
<proteinExistence type="predicted"/>